<dbReference type="InterPro" id="IPR038670">
    <property type="entry name" value="HslJ-like_sf"/>
</dbReference>
<evidence type="ECO:0000313" key="3">
    <source>
        <dbReference type="EMBL" id="PVY31182.1"/>
    </source>
</evidence>
<dbReference type="Proteomes" id="UP000245959">
    <property type="component" value="Unassembled WGS sequence"/>
</dbReference>
<dbReference type="InterPro" id="IPR053147">
    <property type="entry name" value="Hsp_HslJ-like"/>
</dbReference>
<dbReference type="PANTHER" id="PTHR35535">
    <property type="entry name" value="HEAT SHOCK PROTEIN HSLJ"/>
    <property type="match status" value="1"/>
</dbReference>
<evidence type="ECO:0000259" key="1">
    <source>
        <dbReference type="Pfam" id="PF03724"/>
    </source>
</evidence>
<reference evidence="2 5" key="2">
    <citation type="submission" date="2020-04" db="EMBL/GenBank/DDBJ databases">
        <authorList>
            <person name="Hitch T.C.A."/>
            <person name="Wylensek D."/>
            <person name="Clavel T."/>
        </authorList>
    </citation>
    <scope>NUCLEOTIDE SEQUENCE [LARGE SCALE GENOMIC DNA]</scope>
    <source>
        <strain evidence="2 5">COR2-253-APC-1A</strain>
    </source>
</reference>
<dbReference type="PROSITE" id="PS51257">
    <property type="entry name" value="PROKAR_LIPOPROTEIN"/>
    <property type="match status" value="1"/>
</dbReference>
<dbReference type="PANTHER" id="PTHR35535:SF1">
    <property type="entry name" value="HEAT SHOCK PROTEIN HSLJ"/>
    <property type="match status" value="1"/>
</dbReference>
<keyword evidence="3" id="KW-0346">Stress response</keyword>
<evidence type="ECO:0000313" key="4">
    <source>
        <dbReference type="Proteomes" id="UP000245959"/>
    </source>
</evidence>
<dbReference type="Gene3D" id="2.40.128.270">
    <property type="match status" value="1"/>
</dbReference>
<dbReference type="EMBL" id="QEKH01000060">
    <property type="protein sequence ID" value="PVY31182.1"/>
    <property type="molecule type" value="Genomic_DNA"/>
</dbReference>
<dbReference type="EMBL" id="JABAEW010000023">
    <property type="protein sequence ID" value="NMD87364.1"/>
    <property type="molecule type" value="Genomic_DNA"/>
</dbReference>
<dbReference type="RefSeq" id="WP_116886058.1">
    <property type="nucleotide sequence ID" value="NZ_CAJKCJ010000002.1"/>
</dbReference>
<evidence type="ECO:0000313" key="5">
    <source>
        <dbReference type="Proteomes" id="UP000576225"/>
    </source>
</evidence>
<reference evidence="3 4" key="1">
    <citation type="submission" date="2018-04" db="EMBL/GenBank/DDBJ databases">
        <title>Genomic Encyclopedia of Type Strains, Phase IV (KMG-IV): sequencing the most valuable type-strain genomes for metagenomic binning, comparative biology and taxonomic classification.</title>
        <authorList>
            <person name="Goeker M."/>
        </authorList>
    </citation>
    <scope>NUCLEOTIDE SEQUENCE [LARGE SCALE GENOMIC DNA]</scope>
    <source>
        <strain evidence="3 4">DSM 14823</strain>
    </source>
</reference>
<dbReference type="InterPro" id="IPR005184">
    <property type="entry name" value="DUF306_Meta_HslJ"/>
</dbReference>
<protein>
    <submittedName>
        <fullName evidence="3">Heat shock protein HslJ</fullName>
    </submittedName>
    <submittedName>
        <fullName evidence="2">META domain-containing protein</fullName>
    </submittedName>
</protein>
<accession>A0A2U1AAL3</accession>
<sequence>MFKKLAVLGFGLAALAFALVVAGCANCRHAERDRQITGITWQLDLSSLKGVQNPSEKPMRPITLLIAADGKVSGCAGVNRYFGTAVVDEAEEDLKFPPLGTTRMAGPGMNYETAYLQMLAKVEEYKITGDLLTLYGDDDVRLAQYVKAKIAE</sequence>
<proteinExistence type="predicted"/>
<name>A0A2U1AAL3_9BACT</name>
<gene>
    <name evidence="3" type="ORF">C8D82_1606</name>
    <name evidence="2" type="ORF">HF882_12290</name>
</gene>
<comment type="caution">
    <text evidence="3">The sequence shown here is derived from an EMBL/GenBank/DDBJ whole genome shotgun (WGS) entry which is preliminary data.</text>
</comment>
<keyword evidence="4" id="KW-1185">Reference proteome</keyword>
<dbReference type="Proteomes" id="UP000576225">
    <property type="component" value="Unassembled WGS sequence"/>
</dbReference>
<feature type="domain" description="DUF306" evidence="1">
    <location>
        <begin position="34"/>
        <end position="144"/>
    </location>
</feature>
<dbReference type="AlphaFoldDB" id="A0A2U1AAL3"/>
<dbReference type="GeneID" id="78297319"/>
<evidence type="ECO:0000313" key="2">
    <source>
        <dbReference type="EMBL" id="NMD87364.1"/>
    </source>
</evidence>
<organism evidence="3 4">
    <name type="scientific">Victivallis vadensis</name>
    <dbReference type="NCBI Taxonomy" id="172901"/>
    <lineage>
        <taxon>Bacteria</taxon>
        <taxon>Pseudomonadati</taxon>
        <taxon>Lentisphaerota</taxon>
        <taxon>Lentisphaeria</taxon>
        <taxon>Victivallales</taxon>
        <taxon>Victivallaceae</taxon>
        <taxon>Victivallis</taxon>
    </lineage>
</organism>
<dbReference type="Pfam" id="PF03724">
    <property type="entry name" value="META"/>
    <property type="match status" value="1"/>
</dbReference>